<protein>
    <recommendedName>
        <fullName evidence="7">HTH_XRE domain containing protein</fullName>
    </recommendedName>
</protein>
<feature type="region of interest" description="Disordered" evidence="1">
    <location>
        <begin position="60"/>
        <end position="106"/>
    </location>
</feature>
<evidence type="ECO:0000313" key="3">
    <source>
        <dbReference type="EMBL" id="CAB4127033.1"/>
    </source>
</evidence>
<dbReference type="GO" id="GO:0003677">
    <property type="term" value="F:DNA binding"/>
    <property type="evidence" value="ECO:0007669"/>
    <property type="project" value="InterPro"/>
</dbReference>
<organism evidence="4">
    <name type="scientific">uncultured Caudovirales phage</name>
    <dbReference type="NCBI Taxonomy" id="2100421"/>
    <lineage>
        <taxon>Viruses</taxon>
        <taxon>Duplodnaviria</taxon>
        <taxon>Heunggongvirae</taxon>
        <taxon>Uroviricota</taxon>
        <taxon>Caudoviricetes</taxon>
        <taxon>Peduoviridae</taxon>
        <taxon>Maltschvirus</taxon>
        <taxon>Maltschvirus maltsch</taxon>
    </lineage>
</organism>
<dbReference type="EMBL" id="LR797304">
    <property type="protein sequence ID" value="CAB4200105.1"/>
    <property type="molecule type" value="Genomic_DNA"/>
</dbReference>
<name>A0A6J5LDH4_9CAUD</name>
<evidence type="ECO:0008006" key="7">
    <source>
        <dbReference type="Google" id="ProtNLM"/>
    </source>
</evidence>
<evidence type="ECO:0000313" key="6">
    <source>
        <dbReference type="EMBL" id="CAB4200105.1"/>
    </source>
</evidence>
<dbReference type="InterPro" id="IPR010982">
    <property type="entry name" value="Lambda_DNA-bd_dom_sf"/>
</dbReference>
<evidence type="ECO:0000313" key="4">
    <source>
        <dbReference type="EMBL" id="CAB4132584.1"/>
    </source>
</evidence>
<dbReference type="EMBL" id="LR796264">
    <property type="protein sequence ID" value="CAB4132584.1"/>
    <property type="molecule type" value="Genomic_DNA"/>
</dbReference>
<evidence type="ECO:0000256" key="1">
    <source>
        <dbReference type="SAM" id="MobiDB-lite"/>
    </source>
</evidence>
<feature type="compositionally biased region" description="Polar residues" evidence="1">
    <location>
        <begin position="66"/>
        <end position="82"/>
    </location>
</feature>
<sequence>MELKEYLFRKKITVKKLAEDLMYSRSHINIVVNRKLIPGRKLGEMIEEYTNGEVTYKSMKRKKSTELQNQPQASRPSESQSPYVCDHTSTEVASADNEQKDQSKRT</sequence>
<dbReference type="EMBL" id="LR796201">
    <property type="protein sequence ID" value="CAB4127033.1"/>
    <property type="molecule type" value="Genomic_DNA"/>
</dbReference>
<accession>A0A6J5LDH4</accession>
<reference evidence="4" key="1">
    <citation type="submission" date="2020-04" db="EMBL/GenBank/DDBJ databases">
        <authorList>
            <person name="Chiriac C."/>
            <person name="Salcher M."/>
            <person name="Ghai R."/>
            <person name="Kavagutti S V."/>
        </authorList>
    </citation>
    <scope>NUCLEOTIDE SEQUENCE</scope>
</reference>
<dbReference type="SUPFAM" id="SSF47413">
    <property type="entry name" value="lambda repressor-like DNA-binding domains"/>
    <property type="match status" value="1"/>
</dbReference>
<gene>
    <name evidence="6" type="ORF">UFOVP1357_29</name>
    <name evidence="2" type="ORF">UFOVP18_44</name>
    <name evidence="4" type="ORF">UFOVP258_37</name>
    <name evidence="5" type="ORF">UFOVP502_29</name>
    <name evidence="3" type="ORF">UFOVP82_46</name>
</gene>
<evidence type="ECO:0000313" key="5">
    <source>
        <dbReference type="EMBL" id="CAB4146487.1"/>
    </source>
</evidence>
<feature type="compositionally biased region" description="Basic and acidic residues" evidence="1">
    <location>
        <begin position="97"/>
        <end position="106"/>
    </location>
</feature>
<proteinExistence type="predicted"/>
<evidence type="ECO:0000313" key="2">
    <source>
        <dbReference type="EMBL" id="CAB4121664.1"/>
    </source>
</evidence>
<dbReference type="EMBL" id="LR796149">
    <property type="protein sequence ID" value="CAB4121664.1"/>
    <property type="molecule type" value="Genomic_DNA"/>
</dbReference>
<dbReference type="EMBL" id="LR796468">
    <property type="protein sequence ID" value="CAB4146487.1"/>
    <property type="molecule type" value="Genomic_DNA"/>
</dbReference>